<evidence type="ECO:0000313" key="9">
    <source>
        <dbReference type="Proteomes" id="UP000824120"/>
    </source>
</evidence>
<feature type="domain" description="AN1-type" evidence="7">
    <location>
        <begin position="86"/>
        <end position="132"/>
    </location>
</feature>
<evidence type="ECO:0000256" key="5">
    <source>
        <dbReference type="PROSITE-ProRule" id="PRU00449"/>
    </source>
</evidence>
<name>A0A9J5X767_SOLCO</name>
<evidence type="ECO:0000256" key="4">
    <source>
        <dbReference type="ARBA" id="ARBA00022833"/>
    </source>
</evidence>
<dbReference type="SUPFAM" id="SSF118310">
    <property type="entry name" value="AN1-like Zinc finger"/>
    <property type="match status" value="1"/>
</dbReference>
<dbReference type="EMBL" id="JACXVP010000009">
    <property type="protein sequence ID" value="KAG5584067.1"/>
    <property type="molecule type" value="Genomic_DNA"/>
</dbReference>
<dbReference type="PROSITE" id="PS51036">
    <property type="entry name" value="ZF_A20"/>
    <property type="match status" value="1"/>
</dbReference>
<dbReference type="InterPro" id="IPR002653">
    <property type="entry name" value="Znf_A20"/>
</dbReference>
<dbReference type="SMART" id="SM00259">
    <property type="entry name" value="ZnF_A20"/>
    <property type="match status" value="1"/>
</dbReference>
<keyword evidence="2" id="KW-0479">Metal-binding</keyword>
<dbReference type="SUPFAM" id="SSF57716">
    <property type="entry name" value="Glucocorticoid receptor-like (DNA-binding domain)"/>
    <property type="match status" value="1"/>
</dbReference>
<dbReference type="PANTHER" id="PTHR10634:SF111">
    <property type="entry name" value="STRESS-ASSOCIATED PROTEIN 8"/>
    <property type="match status" value="1"/>
</dbReference>
<reference evidence="8 9" key="1">
    <citation type="submission" date="2020-09" db="EMBL/GenBank/DDBJ databases">
        <title>De no assembly of potato wild relative species, Solanum commersonii.</title>
        <authorList>
            <person name="Cho K."/>
        </authorList>
    </citation>
    <scope>NUCLEOTIDE SEQUENCE [LARGE SCALE GENOMIC DNA]</scope>
    <source>
        <strain evidence="8">LZ3.2</strain>
        <tissue evidence="8">Leaf</tissue>
    </source>
</reference>
<dbReference type="Gene3D" id="1.20.5.4770">
    <property type="match status" value="1"/>
</dbReference>
<dbReference type="FunFam" id="4.10.1110.10:FF:000001">
    <property type="entry name" value="Zinc finger AN1-type containing 6"/>
    <property type="match status" value="1"/>
</dbReference>
<dbReference type="OrthoDB" id="428577at2759"/>
<feature type="domain" description="A20-type" evidence="6">
    <location>
        <begin position="12"/>
        <end position="46"/>
    </location>
</feature>
<dbReference type="InterPro" id="IPR000058">
    <property type="entry name" value="Znf_AN1"/>
</dbReference>
<evidence type="ECO:0000256" key="3">
    <source>
        <dbReference type="ARBA" id="ARBA00022771"/>
    </source>
</evidence>
<keyword evidence="4" id="KW-0862">Zinc</keyword>
<organism evidence="8 9">
    <name type="scientific">Solanum commersonii</name>
    <name type="common">Commerson's wild potato</name>
    <name type="synonym">Commerson's nightshade</name>
    <dbReference type="NCBI Taxonomy" id="4109"/>
    <lineage>
        <taxon>Eukaryota</taxon>
        <taxon>Viridiplantae</taxon>
        <taxon>Streptophyta</taxon>
        <taxon>Embryophyta</taxon>
        <taxon>Tracheophyta</taxon>
        <taxon>Spermatophyta</taxon>
        <taxon>Magnoliopsida</taxon>
        <taxon>eudicotyledons</taxon>
        <taxon>Gunneridae</taxon>
        <taxon>Pentapetalae</taxon>
        <taxon>asterids</taxon>
        <taxon>lamiids</taxon>
        <taxon>Solanales</taxon>
        <taxon>Solanaceae</taxon>
        <taxon>Solanoideae</taxon>
        <taxon>Solaneae</taxon>
        <taxon>Solanum</taxon>
    </lineage>
</organism>
<dbReference type="GO" id="GO:0008270">
    <property type="term" value="F:zinc ion binding"/>
    <property type="evidence" value="ECO:0007669"/>
    <property type="project" value="UniProtKB-KW"/>
</dbReference>
<evidence type="ECO:0000256" key="1">
    <source>
        <dbReference type="ARBA" id="ARBA00003732"/>
    </source>
</evidence>
<keyword evidence="9" id="KW-1185">Reference proteome</keyword>
<comment type="caution">
    <text evidence="8">The sequence shown here is derived from an EMBL/GenBank/DDBJ whole genome shotgun (WGS) entry which is preliminary data.</text>
</comment>
<accession>A0A9J5X767</accession>
<gene>
    <name evidence="8" type="ORF">H5410_044501</name>
</gene>
<protein>
    <submittedName>
        <fullName evidence="8">Uncharacterized protein</fullName>
    </submittedName>
</protein>
<dbReference type="Pfam" id="PF01754">
    <property type="entry name" value="zf-A20"/>
    <property type="match status" value="1"/>
</dbReference>
<dbReference type="GO" id="GO:0003677">
    <property type="term" value="F:DNA binding"/>
    <property type="evidence" value="ECO:0007669"/>
    <property type="project" value="InterPro"/>
</dbReference>
<dbReference type="PANTHER" id="PTHR10634">
    <property type="entry name" value="AN1-TYPE ZINC FINGER PROTEIN"/>
    <property type="match status" value="1"/>
</dbReference>
<proteinExistence type="predicted"/>
<dbReference type="InterPro" id="IPR050652">
    <property type="entry name" value="AN1_A20_ZnFinger"/>
</dbReference>
<comment type="function">
    <text evidence="1">May be involved in environmental stress response.</text>
</comment>
<dbReference type="Proteomes" id="UP000824120">
    <property type="component" value="Chromosome 9"/>
</dbReference>
<dbReference type="SMART" id="SM00154">
    <property type="entry name" value="ZnF_AN1"/>
    <property type="match status" value="1"/>
</dbReference>
<evidence type="ECO:0000259" key="6">
    <source>
        <dbReference type="PROSITE" id="PS51036"/>
    </source>
</evidence>
<keyword evidence="3 5" id="KW-0863">Zinc-finger</keyword>
<evidence type="ECO:0000259" key="7">
    <source>
        <dbReference type="PROSITE" id="PS51039"/>
    </source>
</evidence>
<dbReference type="PROSITE" id="PS51039">
    <property type="entry name" value="ZF_AN1"/>
    <property type="match status" value="1"/>
</dbReference>
<evidence type="ECO:0000256" key="2">
    <source>
        <dbReference type="ARBA" id="ARBA00022723"/>
    </source>
</evidence>
<dbReference type="Pfam" id="PF01428">
    <property type="entry name" value="zf-AN1"/>
    <property type="match status" value="1"/>
</dbReference>
<evidence type="ECO:0000313" key="8">
    <source>
        <dbReference type="EMBL" id="KAG5584067.1"/>
    </source>
</evidence>
<sequence>MAEEHEFQSPEGGRHQLCANNCGFFGNSTTENYCSKCYRDIEERKPDAKSIDSLFSPTTRVSEKIIVEPIVLTPDLVEAAVPQVVTPQPNRCLVCKKKMGLMGFKRRCGTIFCGTHRYPEVHACTFDFKSMGREAIAKANPLIKAEKLKKI</sequence>
<dbReference type="InterPro" id="IPR035896">
    <property type="entry name" value="AN1-like_Znf"/>
</dbReference>
<dbReference type="AlphaFoldDB" id="A0A9J5X767"/>
<dbReference type="Gene3D" id="4.10.1110.10">
    <property type="entry name" value="AN1-like Zinc finger"/>
    <property type="match status" value="1"/>
</dbReference>